<dbReference type="WBParaSite" id="nRc.2.0.1.t20419-RA">
    <property type="protein sequence ID" value="nRc.2.0.1.t20419-RA"/>
    <property type="gene ID" value="nRc.2.0.1.g20419"/>
</dbReference>
<accession>A0A915J2T1</accession>
<name>A0A915J2T1_ROMCU</name>
<feature type="compositionally biased region" description="Basic residues" evidence="1">
    <location>
        <begin position="79"/>
        <end position="88"/>
    </location>
</feature>
<dbReference type="InterPro" id="IPR001202">
    <property type="entry name" value="WW_dom"/>
</dbReference>
<evidence type="ECO:0000313" key="4">
    <source>
        <dbReference type="WBParaSite" id="nRc.2.0.1.t20419-RA"/>
    </source>
</evidence>
<feature type="region of interest" description="Disordered" evidence="1">
    <location>
        <begin position="44"/>
        <end position="107"/>
    </location>
</feature>
<proteinExistence type="predicted"/>
<dbReference type="Proteomes" id="UP000887565">
    <property type="component" value="Unplaced"/>
</dbReference>
<sequence>TGRYYYWNTETDDVCWLSPLHPKAKPGPAACRLAKIEWEKIAKKHPSSWSKRGRRAPSDDENSNLSAESDSDEEEQRRKPVKKTRYMKPSKGDLDPMDPASYSDVPR</sequence>
<evidence type="ECO:0000313" key="3">
    <source>
        <dbReference type="Proteomes" id="UP000887565"/>
    </source>
</evidence>
<dbReference type="AlphaFoldDB" id="A0A915J2T1"/>
<keyword evidence="3" id="KW-1185">Reference proteome</keyword>
<feature type="domain" description="WW" evidence="2">
    <location>
        <begin position="1"/>
        <end position="21"/>
    </location>
</feature>
<feature type="compositionally biased region" description="Basic residues" evidence="1">
    <location>
        <begin position="44"/>
        <end position="55"/>
    </location>
</feature>
<dbReference type="PROSITE" id="PS50020">
    <property type="entry name" value="WW_DOMAIN_2"/>
    <property type="match status" value="1"/>
</dbReference>
<organism evidence="3 4">
    <name type="scientific">Romanomermis culicivorax</name>
    <name type="common">Nematode worm</name>
    <dbReference type="NCBI Taxonomy" id="13658"/>
    <lineage>
        <taxon>Eukaryota</taxon>
        <taxon>Metazoa</taxon>
        <taxon>Ecdysozoa</taxon>
        <taxon>Nematoda</taxon>
        <taxon>Enoplea</taxon>
        <taxon>Dorylaimia</taxon>
        <taxon>Mermithida</taxon>
        <taxon>Mermithoidea</taxon>
        <taxon>Mermithidae</taxon>
        <taxon>Romanomermis</taxon>
    </lineage>
</organism>
<protein>
    <submittedName>
        <fullName evidence="4">WW domain-containing protein</fullName>
    </submittedName>
</protein>
<evidence type="ECO:0000259" key="2">
    <source>
        <dbReference type="PROSITE" id="PS50020"/>
    </source>
</evidence>
<reference evidence="4" key="1">
    <citation type="submission" date="2022-11" db="UniProtKB">
        <authorList>
            <consortium name="WormBaseParasite"/>
        </authorList>
    </citation>
    <scope>IDENTIFICATION</scope>
</reference>
<evidence type="ECO:0000256" key="1">
    <source>
        <dbReference type="SAM" id="MobiDB-lite"/>
    </source>
</evidence>